<dbReference type="SUPFAM" id="SSF52266">
    <property type="entry name" value="SGNH hydrolase"/>
    <property type="match status" value="1"/>
</dbReference>
<keyword evidence="3" id="KW-1185">Reference proteome</keyword>
<dbReference type="AlphaFoldDB" id="A0A1G6YNL7"/>
<reference evidence="2 3" key="1">
    <citation type="submission" date="2016-10" db="EMBL/GenBank/DDBJ databases">
        <authorList>
            <person name="de Groot N.N."/>
        </authorList>
    </citation>
    <scope>NUCLEOTIDE SEQUENCE [LARGE SCALE GENOMIC DNA]</scope>
    <source>
        <strain evidence="2 3">DSM 24015</strain>
    </source>
</reference>
<dbReference type="Proteomes" id="UP000198517">
    <property type="component" value="Unassembled WGS sequence"/>
</dbReference>
<dbReference type="EMBL" id="FNAS01000001">
    <property type="protein sequence ID" value="SDD91911.1"/>
    <property type="molecule type" value="Genomic_DNA"/>
</dbReference>
<dbReference type="OrthoDB" id="9810515at2"/>
<keyword evidence="1" id="KW-0472">Membrane</keyword>
<protein>
    <submittedName>
        <fullName evidence="2">Lysophospholipase L1</fullName>
    </submittedName>
</protein>
<dbReference type="STRING" id="1071918.SAMN05421544_101217"/>
<dbReference type="GO" id="GO:0016788">
    <property type="term" value="F:hydrolase activity, acting on ester bonds"/>
    <property type="evidence" value="ECO:0007669"/>
    <property type="project" value="UniProtKB-ARBA"/>
</dbReference>
<sequence>MNQNKNHKVVTLVLICFSVYLTASAMSLIFNVHWQPLDRVNLLSDLFVYKTEPSAKNTKASTQKIITEQSPEQDFQLYKKPEFITNFYKGDSICALPRLAAKIARLQKTKKGKIRIAYFGDSMIEGDLLTQTLRRLLQQELGGYGVGFVPITSNVNGFRQTVTCAASGWKDTNFMTSGAKNLYISGHIFTGNGTAQYRDNTIKNNDVSIRKSILFGKADNGSLTFNNQTISINGKEWVNSQMLSDDTSHTIKIHSNTASMPLYGVSFESENGVFLDNFSFRGITGVELAKINDEVFEAINQNTPYDLIVLQYGVNLLFRPNDKNYDYYAQRMVPVLARLKKDFPNTDFLLISSADRAFRYNGEMKTAVGMPNLIQTQAQLAFENGLAFYNQFESMGGENAIVKWAQQNPPLANKDYIHPNAKGGDVLAEKIFRAMMNDYKKYNPKTKNKK</sequence>
<dbReference type="RefSeq" id="WP_092735657.1">
    <property type="nucleotide sequence ID" value="NZ_FNAS01000001.1"/>
</dbReference>
<dbReference type="InterPro" id="IPR036514">
    <property type="entry name" value="SGNH_hydro_sf"/>
</dbReference>
<keyword evidence="1" id="KW-0812">Transmembrane</keyword>
<dbReference type="Gene3D" id="3.40.50.1110">
    <property type="entry name" value="SGNH hydrolase"/>
    <property type="match status" value="1"/>
</dbReference>
<dbReference type="Gene3D" id="2.60.120.1360">
    <property type="match status" value="1"/>
</dbReference>
<evidence type="ECO:0000313" key="2">
    <source>
        <dbReference type="EMBL" id="SDD91911.1"/>
    </source>
</evidence>
<name>A0A1G6YNL7_9FLAO</name>
<evidence type="ECO:0000256" key="1">
    <source>
        <dbReference type="SAM" id="Phobius"/>
    </source>
</evidence>
<organism evidence="2 3">
    <name type="scientific">Riemerella columbipharyngis</name>
    <dbReference type="NCBI Taxonomy" id="1071918"/>
    <lineage>
        <taxon>Bacteria</taxon>
        <taxon>Pseudomonadati</taxon>
        <taxon>Bacteroidota</taxon>
        <taxon>Flavobacteriia</taxon>
        <taxon>Flavobacteriales</taxon>
        <taxon>Weeksellaceae</taxon>
        <taxon>Riemerella</taxon>
    </lineage>
</organism>
<feature type="transmembrane region" description="Helical" evidence="1">
    <location>
        <begin position="12"/>
        <end position="34"/>
    </location>
</feature>
<gene>
    <name evidence="2" type="ORF">SAMN05421544_101217</name>
</gene>
<evidence type="ECO:0000313" key="3">
    <source>
        <dbReference type="Proteomes" id="UP000198517"/>
    </source>
</evidence>
<keyword evidence="1" id="KW-1133">Transmembrane helix</keyword>
<accession>A0A1G6YNL7</accession>
<proteinExistence type="predicted"/>